<accession>A0AAT9HSL7</accession>
<feature type="region of interest" description="Disordered" evidence="1">
    <location>
        <begin position="124"/>
        <end position="143"/>
    </location>
</feature>
<evidence type="ECO:0000313" key="2">
    <source>
        <dbReference type="EMBL" id="BFO20054.1"/>
    </source>
</evidence>
<proteinExistence type="predicted"/>
<sequence>MRVDAGEDGGREPVPGAFGGLAADAVEAVGNVGADAGELGGGDQRAHVDALVRRVAHPDGLDRGGEQFQEPVVRGALDEDAGAGAAVLAGVVEEGHGGGRGGGLQVGVGEDDVGALAAEFEGDALEGGGALGPHLSRRRPWTR</sequence>
<reference evidence="2" key="1">
    <citation type="submission" date="2024-06" db="EMBL/GenBank/DDBJ databases">
        <authorList>
            <consortium name="consrtm"/>
            <person name="Uemura M."/>
            <person name="Terahara T."/>
        </authorList>
    </citation>
    <scope>NUCLEOTIDE SEQUENCE</scope>
    <source>
        <strain evidence="2">KM77-8</strain>
    </source>
</reference>
<name>A0AAT9HSL7_9ACTN</name>
<dbReference type="EMBL" id="AP035768">
    <property type="protein sequence ID" value="BFO20054.1"/>
    <property type="molecule type" value="Genomic_DNA"/>
</dbReference>
<gene>
    <name evidence="2" type="ORF">SHKM778_64420</name>
</gene>
<reference evidence="2" key="2">
    <citation type="submission" date="2024-07" db="EMBL/GenBank/DDBJ databases">
        <title>Streptomyces haneummycinica sp. nov., a new antibiotic-producing actinobacterium isolated from marine sediment.</title>
        <authorList>
            <person name="Uemura M."/>
            <person name="Hamada M."/>
            <person name="Hirano S."/>
            <person name="Kobayashi K."/>
            <person name="Ohshiro T."/>
            <person name="Kobayashi T."/>
            <person name="Terahara T."/>
        </authorList>
    </citation>
    <scope>NUCLEOTIDE SEQUENCE</scope>
    <source>
        <strain evidence="2">KM77-8</strain>
    </source>
</reference>
<dbReference type="AlphaFoldDB" id="A0AAT9HSL7"/>
<organism evidence="2">
    <name type="scientific">Streptomyces haneummycinicus</name>
    <dbReference type="NCBI Taxonomy" id="3074435"/>
    <lineage>
        <taxon>Bacteria</taxon>
        <taxon>Bacillati</taxon>
        <taxon>Actinomycetota</taxon>
        <taxon>Actinomycetes</taxon>
        <taxon>Kitasatosporales</taxon>
        <taxon>Streptomycetaceae</taxon>
        <taxon>Streptomyces</taxon>
    </lineage>
</organism>
<evidence type="ECO:0000256" key="1">
    <source>
        <dbReference type="SAM" id="MobiDB-lite"/>
    </source>
</evidence>
<protein>
    <submittedName>
        <fullName evidence="2">Uncharacterized protein</fullName>
    </submittedName>
</protein>